<dbReference type="PANTHER" id="PTHR10728">
    <property type="entry name" value="CYTOSOLIC PHOSPHOLIPASE A2"/>
    <property type="match status" value="1"/>
</dbReference>
<evidence type="ECO:0000313" key="1">
    <source>
        <dbReference type="EMBL" id="GAM58175.1"/>
    </source>
</evidence>
<dbReference type="RefSeq" id="WP_261836798.1">
    <property type="nucleotide sequence ID" value="NZ_AP024882.1"/>
</dbReference>
<dbReference type="SUPFAM" id="SSF52151">
    <property type="entry name" value="FabD/lysophospholipase-like"/>
    <property type="match status" value="1"/>
</dbReference>
<reference evidence="1 2" key="1">
    <citation type="submission" date="2015-01" db="EMBL/GenBank/DDBJ databases">
        <title>Vibrio sp. C1 JCM 19231 whole genome shotgun sequence.</title>
        <authorList>
            <person name="Sawabe T."/>
            <person name="Meirelles P."/>
            <person name="Feng G."/>
            <person name="Sayaka M."/>
            <person name="Hattori M."/>
            <person name="Ohkuma M."/>
        </authorList>
    </citation>
    <scope>NUCLEOTIDE SEQUENCE [LARGE SCALE GENOMIC DNA]</scope>
    <source>
        <strain evidence="2">JCM 19231</strain>
    </source>
</reference>
<comment type="caution">
    <text evidence="1">The sequence shown here is derived from an EMBL/GenBank/DDBJ whole genome shotgun (WGS) entry which is preliminary data.</text>
</comment>
<organism evidence="1 2">
    <name type="scientific">Vibrio ishigakensis</name>
    <dbReference type="NCBI Taxonomy" id="1481914"/>
    <lineage>
        <taxon>Bacteria</taxon>
        <taxon>Pseudomonadati</taxon>
        <taxon>Pseudomonadota</taxon>
        <taxon>Gammaproteobacteria</taxon>
        <taxon>Vibrionales</taxon>
        <taxon>Vibrionaceae</taxon>
        <taxon>Vibrio</taxon>
    </lineage>
</organism>
<dbReference type="AlphaFoldDB" id="A0A0B8NUG0"/>
<accession>A0A0B8NUG0</accession>
<dbReference type="Proteomes" id="UP000031671">
    <property type="component" value="Unassembled WGS sequence"/>
</dbReference>
<dbReference type="PANTHER" id="PTHR10728:SF40">
    <property type="entry name" value="PATATIN FAMILY PROTEIN"/>
    <property type="match status" value="1"/>
</dbReference>
<keyword evidence="2" id="KW-1185">Reference proteome</keyword>
<dbReference type="GO" id="GO:0005829">
    <property type="term" value="C:cytosol"/>
    <property type="evidence" value="ECO:0007669"/>
    <property type="project" value="TreeGrafter"/>
</dbReference>
<dbReference type="Gene3D" id="3.40.1090.10">
    <property type="entry name" value="Cytosolic phospholipase A2 catalytic domain"/>
    <property type="match status" value="1"/>
</dbReference>
<protein>
    <submittedName>
        <fullName evidence="1">Uncharacterized protein</fullName>
    </submittedName>
</protein>
<dbReference type="EMBL" id="BBRZ01000077">
    <property type="protein sequence ID" value="GAM58175.1"/>
    <property type="molecule type" value="Genomic_DNA"/>
</dbReference>
<reference evidence="1 2" key="2">
    <citation type="submission" date="2015-01" db="EMBL/GenBank/DDBJ databases">
        <authorList>
            <consortium name="NBRP consortium"/>
            <person name="Sawabe T."/>
            <person name="Meirelles P."/>
            <person name="Feng G."/>
            <person name="Sayaka M."/>
            <person name="Hattori M."/>
            <person name="Ohkuma M."/>
        </authorList>
    </citation>
    <scope>NUCLEOTIDE SEQUENCE [LARGE SCALE GENOMIC DNA]</scope>
    <source>
        <strain evidence="2">JCM 19231</strain>
    </source>
</reference>
<dbReference type="InterPro" id="IPR016035">
    <property type="entry name" value="Acyl_Trfase/lysoPLipase"/>
</dbReference>
<name>A0A0B8NUG0_9VIBR</name>
<proteinExistence type="predicted"/>
<dbReference type="GO" id="GO:0004623">
    <property type="term" value="F:phospholipase A2 activity"/>
    <property type="evidence" value="ECO:0007669"/>
    <property type="project" value="TreeGrafter"/>
</dbReference>
<gene>
    <name evidence="1" type="ORF">JCM19231_4072</name>
</gene>
<evidence type="ECO:0000313" key="2">
    <source>
        <dbReference type="Proteomes" id="UP000031671"/>
    </source>
</evidence>
<sequence>MSKFYVDFWSREWIDQNQFPEATLESFQQAYANRDLGVAFSGGGTRSAACTLGQLKALDELGLLPRVKYISAVSGGGWAATPFSYTHDLDQYFGKISDPENITLSNSKSVLPNSLQEAITQSNLVSNLLEGGLKLRGDESFAYSLGKVFLKPYGLDNPNHYFTFNNETKALAKQGFPRGMNPDFHQVREGAPYLILGATLLNEDGLASDKKYHVEYTPYYSGVRVGHLDEDVFSSDDYFGGGYITSVGYDCMGPYRKREFSGREQLLVKQAPVLSLDITNEKAFSLCDIIASTGAAPQEITSNIGLGALGFPEFNHLPLNVKEGDNYVSEEYPHSDGGHLENLGIMPLLARKVSKIVVFINTKKPFSPNKKKPLDSGVNKSLKALFIPIDNFWKKEDFSTNVVFENGREELIKLIEHFRTLVKEEASSEEYIAKTALFAKTNLVTIENKHYGIEAGHEVEITWVYNCRSSAWERKLKDKELAKLIAKKKRLIGNQKGLEDFPHYGTFFENIRGVVELSKLQTNLLTNLSYWVAKKALKDI</sequence>
<dbReference type="GO" id="GO:0046475">
    <property type="term" value="P:glycerophospholipid catabolic process"/>
    <property type="evidence" value="ECO:0007669"/>
    <property type="project" value="TreeGrafter"/>
</dbReference>